<keyword evidence="3 5" id="KW-0862">Zinc</keyword>
<dbReference type="Gene3D" id="3.40.50.720">
    <property type="entry name" value="NAD(P)-binding Rossmann-like Domain"/>
    <property type="match status" value="1"/>
</dbReference>
<comment type="similarity">
    <text evidence="5">Belongs to the zinc-containing alcohol dehydrogenase family.</text>
</comment>
<sequence>MDGQKRNYLAGTPSGALERRSAIISLGPLEVLVRITHSGVCGTDAHDRTANCGLGHEGVGLVERIGSEVTAVHVGQRVGCSFQTHSCGCCPECITGYRHYCHRSVGQKYGAEEHGTFCDYAVRHQDYVNPIPDALESKHAAPLVCAGITVYEALLAANTQSRDRVGVFGLGGLGHLAVMYAKAMGCAVSVFSGSAAKEEDAKKLGADEFHVVNKMKKAPAVHNVNVLILCGGDITDIGLFIPLLARRGRIVPVVIQTKPLKIPYMEFILPGHQLISSLGATRENEQEALRFAARHNLQPWTQEFPMTEAGLTSAFAALDDGSIRYRAVLSKELGNEFSV</sequence>
<gene>
    <name evidence="7" type="ORF">SBRCBS47491_002219</name>
</gene>
<dbReference type="Pfam" id="PF08240">
    <property type="entry name" value="ADH_N"/>
    <property type="match status" value="1"/>
</dbReference>
<keyword evidence="2 5" id="KW-0479">Metal-binding</keyword>
<dbReference type="PROSITE" id="PS00059">
    <property type="entry name" value="ADH_ZINC"/>
    <property type="match status" value="1"/>
</dbReference>
<dbReference type="InterPro" id="IPR020843">
    <property type="entry name" value="ER"/>
</dbReference>
<name>A0ABP0B5U0_9PEZI</name>
<evidence type="ECO:0000313" key="8">
    <source>
        <dbReference type="Proteomes" id="UP001642406"/>
    </source>
</evidence>
<evidence type="ECO:0000259" key="6">
    <source>
        <dbReference type="SMART" id="SM00829"/>
    </source>
</evidence>
<comment type="caution">
    <text evidence="7">The sequence shown here is derived from an EMBL/GenBank/DDBJ whole genome shotgun (WGS) entry which is preliminary data.</text>
</comment>
<evidence type="ECO:0000256" key="2">
    <source>
        <dbReference type="ARBA" id="ARBA00022723"/>
    </source>
</evidence>
<keyword evidence="8" id="KW-1185">Reference proteome</keyword>
<evidence type="ECO:0000256" key="4">
    <source>
        <dbReference type="ARBA" id="ARBA00023002"/>
    </source>
</evidence>
<dbReference type="InterPro" id="IPR036291">
    <property type="entry name" value="NAD(P)-bd_dom_sf"/>
</dbReference>
<dbReference type="InterPro" id="IPR011032">
    <property type="entry name" value="GroES-like_sf"/>
</dbReference>
<keyword evidence="4" id="KW-0560">Oxidoreductase</keyword>
<accession>A0ABP0B5U0</accession>
<dbReference type="Gene3D" id="3.90.180.10">
    <property type="entry name" value="Medium-chain alcohol dehydrogenases, catalytic domain"/>
    <property type="match status" value="1"/>
</dbReference>
<feature type="domain" description="Enoyl reductase (ER)" evidence="6">
    <location>
        <begin position="11"/>
        <end position="329"/>
    </location>
</feature>
<dbReference type="PANTHER" id="PTHR42683">
    <property type="entry name" value="ALDEHYDE REDUCTASE"/>
    <property type="match status" value="1"/>
</dbReference>
<dbReference type="Pfam" id="PF00107">
    <property type="entry name" value="ADH_zinc_N"/>
    <property type="match status" value="1"/>
</dbReference>
<dbReference type="EMBL" id="CAWUHC010000012">
    <property type="protein sequence ID" value="CAK7214655.1"/>
    <property type="molecule type" value="Genomic_DNA"/>
</dbReference>
<comment type="cofactor">
    <cofactor evidence="1 5">
        <name>Zn(2+)</name>
        <dbReference type="ChEBI" id="CHEBI:29105"/>
    </cofactor>
</comment>
<protein>
    <submittedName>
        <fullName evidence="7">Secondary metabolism biosynthetic enzyme</fullName>
    </submittedName>
</protein>
<dbReference type="SUPFAM" id="SSF51735">
    <property type="entry name" value="NAD(P)-binding Rossmann-fold domains"/>
    <property type="match status" value="1"/>
</dbReference>
<proteinExistence type="inferred from homology"/>
<evidence type="ECO:0000313" key="7">
    <source>
        <dbReference type="EMBL" id="CAK7214655.1"/>
    </source>
</evidence>
<evidence type="ECO:0000256" key="1">
    <source>
        <dbReference type="ARBA" id="ARBA00001947"/>
    </source>
</evidence>
<dbReference type="InterPro" id="IPR013154">
    <property type="entry name" value="ADH-like_N"/>
</dbReference>
<dbReference type="InterPro" id="IPR002328">
    <property type="entry name" value="ADH_Zn_CS"/>
</dbReference>
<dbReference type="SUPFAM" id="SSF50129">
    <property type="entry name" value="GroES-like"/>
    <property type="match status" value="1"/>
</dbReference>
<dbReference type="SMART" id="SM00829">
    <property type="entry name" value="PKS_ER"/>
    <property type="match status" value="1"/>
</dbReference>
<dbReference type="InterPro" id="IPR047109">
    <property type="entry name" value="CAD-like"/>
</dbReference>
<dbReference type="InterPro" id="IPR013149">
    <property type="entry name" value="ADH-like_C"/>
</dbReference>
<dbReference type="Proteomes" id="UP001642406">
    <property type="component" value="Unassembled WGS sequence"/>
</dbReference>
<organism evidence="7 8">
    <name type="scientific">Sporothrix bragantina</name>
    <dbReference type="NCBI Taxonomy" id="671064"/>
    <lineage>
        <taxon>Eukaryota</taxon>
        <taxon>Fungi</taxon>
        <taxon>Dikarya</taxon>
        <taxon>Ascomycota</taxon>
        <taxon>Pezizomycotina</taxon>
        <taxon>Sordariomycetes</taxon>
        <taxon>Sordariomycetidae</taxon>
        <taxon>Ophiostomatales</taxon>
        <taxon>Ophiostomataceae</taxon>
        <taxon>Sporothrix</taxon>
    </lineage>
</organism>
<evidence type="ECO:0000256" key="5">
    <source>
        <dbReference type="RuleBase" id="RU361277"/>
    </source>
</evidence>
<reference evidence="7 8" key="1">
    <citation type="submission" date="2024-01" db="EMBL/GenBank/DDBJ databases">
        <authorList>
            <person name="Allen C."/>
            <person name="Tagirdzhanova G."/>
        </authorList>
    </citation>
    <scope>NUCLEOTIDE SEQUENCE [LARGE SCALE GENOMIC DNA]</scope>
</reference>
<evidence type="ECO:0000256" key="3">
    <source>
        <dbReference type="ARBA" id="ARBA00022833"/>
    </source>
</evidence>